<dbReference type="KEGG" id="tut:107366919"/>
<dbReference type="OMA" id="LAHECQN"/>
<dbReference type="Proteomes" id="UP000015104">
    <property type="component" value="Unassembled WGS sequence"/>
</dbReference>
<reference evidence="7" key="2">
    <citation type="submission" date="2015-06" db="UniProtKB">
        <authorList>
            <consortium name="EnsemblMetazoa"/>
        </authorList>
    </citation>
    <scope>IDENTIFICATION</scope>
</reference>
<evidence type="ECO:0000256" key="4">
    <source>
        <dbReference type="SAM" id="Coils"/>
    </source>
</evidence>
<dbReference type="eggNOG" id="KOG4360">
    <property type="taxonomic scope" value="Eukaryota"/>
</dbReference>
<dbReference type="HOGENOM" id="CLU_389970_0_0_1"/>
<dbReference type="SMART" id="SM01424">
    <property type="entry name" value="HAP1_N"/>
    <property type="match status" value="1"/>
</dbReference>
<dbReference type="GO" id="GO:0006605">
    <property type="term" value="P:protein targeting"/>
    <property type="evidence" value="ECO:0007669"/>
    <property type="project" value="TreeGrafter"/>
</dbReference>
<evidence type="ECO:0000256" key="1">
    <source>
        <dbReference type="ARBA" id="ARBA00004173"/>
    </source>
</evidence>
<feature type="domain" description="HAP1 N-terminal" evidence="6">
    <location>
        <begin position="4"/>
        <end position="240"/>
    </location>
</feature>
<evidence type="ECO:0000256" key="2">
    <source>
        <dbReference type="ARBA" id="ARBA00023054"/>
    </source>
</evidence>
<accession>T1KTE3</accession>
<evidence type="ECO:0000313" key="8">
    <source>
        <dbReference type="Proteomes" id="UP000015104"/>
    </source>
</evidence>
<keyword evidence="3" id="KW-0496">Mitochondrion</keyword>
<dbReference type="GO" id="GO:0048311">
    <property type="term" value="P:mitochondrion distribution"/>
    <property type="evidence" value="ECO:0007669"/>
    <property type="project" value="TreeGrafter"/>
</dbReference>
<dbReference type="GO" id="GO:0031410">
    <property type="term" value="C:cytoplasmic vesicle"/>
    <property type="evidence" value="ECO:0007669"/>
    <property type="project" value="TreeGrafter"/>
</dbReference>
<feature type="compositionally biased region" description="Polar residues" evidence="5">
    <location>
        <begin position="505"/>
        <end position="514"/>
    </location>
</feature>
<dbReference type="OrthoDB" id="10067624at2759"/>
<keyword evidence="8" id="KW-1185">Reference proteome</keyword>
<organism evidence="7 8">
    <name type="scientific">Tetranychus urticae</name>
    <name type="common">Two-spotted spider mite</name>
    <dbReference type="NCBI Taxonomy" id="32264"/>
    <lineage>
        <taxon>Eukaryota</taxon>
        <taxon>Metazoa</taxon>
        <taxon>Ecdysozoa</taxon>
        <taxon>Arthropoda</taxon>
        <taxon>Chelicerata</taxon>
        <taxon>Arachnida</taxon>
        <taxon>Acari</taxon>
        <taxon>Acariformes</taxon>
        <taxon>Trombidiformes</taxon>
        <taxon>Prostigmata</taxon>
        <taxon>Eleutherengona</taxon>
        <taxon>Raphignathae</taxon>
        <taxon>Tetranychoidea</taxon>
        <taxon>Tetranychidae</taxon>
        <taxon>Tetranychus</taxon>
    </lineage>
</organism>
<feature type="region of interest" description="Disordered" evidence="5">
    <location>
        <begin position="607"/>
        <end position="631"/>
    </location>
</feature>
<feature type="coiled-coil region" evidence="4">
    <location>
        <begin position="92"/>
        <end position="235"/>
    </location>
</feature>
<dbReference type="AlphaFoldDB" id="T1KTE3"/>
<reference evidence="8" key="1">
    <citation type="submission" date="2011-08" db="EMBL/GenBank/DDBJ databases">
        <authorList>
            <person name="Rombauts S."/>
        </authorList>
    </citation>
    <scope>NUCLEOTIDE SEQUENCE</scope>
    <source>
        <strain evidence="8">London</strain>
    </source>
</reference>
<dbReference type="GO" id="GO:0017022">
    <property type="term" value="F:myosin binding"/>
    <property type="evidence" value="ECO:0007669"/>
    <property type="project" value="TreeGrafter"/>
</dbReference>
<feature type="compositionally biased region" description="Low complexity" evidence="5">
    <location>
        <begin position="515"/>
        <end position="529"/>
    </location>
</feature>
<dbReference type="STRING" id="32264.T1KTE3"/>
<dbReference type="Pfam" id="PF04849">
    <property type="entry name" value="HAP1_N"/>
    <property type="match status" value="1"/>
</dbReference>
<feature type="coiled-coil region" evidence="4">
    <location>
        <begin position="21"/>
        <end position="62"/>
    </location>
</feature>
<dbReference type="EnsemblMetazoa" id="tetur20g02900.1">
    <property type="protein sequence ID" value="tetur20g02900.1"/>
    <property type="gene ID" value="tetur20g02900"/>
</dbReference>
<keyword evidence="2 4" id="KW-0175">Coiled coil</keyword>
<dbReference type="PANTHER" id="PTHR15751:SF12">
    <property type="entry name" value="TRAFFICKING KINESIN-BINDING PROTEIN MILT"/>
    <property type="match status" value="1"/>
</dbReference>
<evidence type="ECO:0000313" key="7">
    <source>
        <dbReference type="EnsemblMetazoa" id="tetur20g02900.1"/>
    </source>
</evidence>
<protein>
    <recommendedName>
        <fullName evidence="6">HAP1 N-terminal domain-containing protein</fullName>
    </recommendedName>
</protein>
<gene>
    <name evidence="7" type="primary">107366919</name>
</gene>
<feature type="region of interest" description="Disordered" evidence="5">
    <location>
        <begin position="287"/>
        <end position="306"/>
    </location>
</feature>
<sequence>MDLDDNLTVEERNLKIAAQIGQSLLEQNNVLKLHNEELEAELAAANETITQLRHEIATKNQLIHLYSADLETTETEIDSIDETSCSSSRDNKQTHQNNWELLQEQINFLENENLKLRSEASRRTMDIEAEEKKEFLLIHDCAKQLIEANLQLINLQEELARRAEDNVHQHEEITNLLTQVVELKKKIRDLSQENEGLYNALDLAHECQNVLSGELLEVKEKYNVLMTAFQELQEDMKRKSDTSLSNWPPPGSYMPFGESLAAELEDSLDSFGYESGLSSLNRIRKDTDESRCHSPDSVLGGSSEFPKGKLKRQAQNSYILGRTFQLSNKLKMVKPMEGSEILSRWKQMATPHLGAIFENPSGVQNRIIENIRTDLSNHVAKTAGVAVSVTVTSMSLNNQSNNTTCNNNYRIRLSNNNENDGHLQDNNHADEKDYPGKIFDSTLSTYTYTTTSLSLTSESTLVTPSFSAVQLSTGHIIPISSVSTSISSDSFNRYASKNRFNLNSENNLTSNDFPSSSTSTTASSQITASNNDLATTSSSNSNISNYPPIVSSSTSSISMLFQDLLRNKYSNYVKYLSGALAAMEISSNDIISYRDLTHNNIACSSSHKGVTNSPSSFSSTLPKSPSQHHNGLNYLTETNGLDKLSSMSLLCESCDRGVITKGSTINPASVGDQSKDGSKERYSKIELHRIVYSGKLLPLKTLRKGGLV</sequence>
<evidence type="ECO:0000256" key="3">
    <source>
        <dbReference type="ARBA" id="ARBA00023128"/>
    </source>
</evidence>
<dbReference type="GO" id="GO:0047496">
    <property type="term" value="P:vesicle transport along microtubule"/>
    <property type="evidence" value="ECO:0007669"/>
    <property type="project" value="TreeGrafter"/>
</dbReference>
<dbReference type="InterPro" id="IPR051946">
    <property type="entry name" value="Intracell_Traff-Reg"/>
</dbReference>
<proteinExistence type="predicted"/>
<name>T1KTE3_TETUR</name>
<dbReference type="EMBL" id="CAEY01000525">
    <property type="status" value="NOT_ANNOTATED_CDS"/>
    <property type="molecule type" value="Genomic_DNA"/>
</dbReference>
<feature type="compositionally biased region" description="Low complexity" evidence="5">
    <location>
        <begin position="613"/>
        <end position="625"/>
    </location>
</feature>
<evidence type="ECO:0000256" key="5">
    <source>
        <dbReference type="SAM" id="MobiDB-lite"/>
    </source>
</evidence>
<evidence type="ECO:0000259" key="6">
    <source>
        <dbReference type="SMART" id="SM01424"/>
    </source>
</evidence>
<dbReference type="PANTHER" id="PTHR15751">
    <property type="entry name" value="TRAFFICKING KINESIN-BINDING PROTEIN"/>
    <property type="match status" value="1"/>
</dbReference>
<dbReference type="GO" id="GO:0005739">
    <property type="term" value="C:mitochondrion"/>
    <property type="evidence" value="ECO:0007669"/>
    <property type="project" value="UniProtKB-SubCell"/>
</dbReference>
<dbReference type="InterPro" id="IPR006933">
    <property type="entry name" value="HAP1_N"/>
</dbReference>
<comment type="subcellular location">
    <subcellularLocation>
        <location evidence="1">Mitochondrion</location>
    </subcellularLocation>
</comment>
<feature type="region of interest" description="Disordered" evidence="5">
    <location>
        <begin position="505"/>
        <end position="540"/>
    </location>
</feature>